<evidence type="ECO:0000259" key="5">
    <source>
        <dbReference type="Pfam" id="PF03167"/>
    </source>
</evidence>
<feature type="compositionally biased region" description="Low complexity" evidence="4">
    <location>
        <begin position="404"/>
        <end position="413"/>
    </location>
</feature>
<feature type="compositionally biased region" description="Basic and acidic residues" evidence="4">
    <location>
        <begin position="330"/>
        <end position="340"/>
    </location>
</feature>
<dbReference type="InterPro" id="IPR005122">
    <property type="entry name" value="Uracil-DNA_glycosylase-like"/>
</dbReference>
<dbReference type="InterPro" id="IPR036895">
    <property type="entry name" value="Uracil-DNA_glycosylase-like_sf"/>
</dbReference>
<feature type="region of interest" description="Disordered" evidence="4">
    <location>
        <begin position="323"/>
        <end position="364"/>
    </location>
</feature>
<evidence type="ECO:0000256" key="3">
    <source>
        <dbReference type="ARBA" id="ARBA00023204"/>
    </source>
</evidence>
<dbReference type="InterPro" id="IPR015637">
    <property type="entry name" value="MUG/TDG"/>
</dbReference>
<keyword evidence="1" id="KW-0227">DNA damage</keyword>
<feature type="compositionally biased region" description="Pro residues" evidence="4">
    <location>
        <begin position="349"/>
        <end position="359"/>
    </location>
</feature>
<feature type="region of interest" description="Disordered" evidence="4">
    <location>
        <begin position="377"/>
        <end position="428"/>
    </location>
</feature>
<dbReference type="CDD" id="cd10028">
    <property type="entry name" value="UDG-F2_TDG_MUG"/>
    <property type="match status" value="1"/>
</dbReference>
<keyword evidence="3" id="KW-0234">DNA repair</keyword>
<evidence type="ECO:0000313" key="7">
    <source>
        <dbReference type="Proteomes" id="UP000799423"/>
    </source>
</evidence>
<dbReference type="EMBL" id="MU006295">
    <property type="protein sequence ID" value="KAF2853550.1"/>
    <property type="molecule type" value="Genomic_DNA"/>
</dbReference>
<dbReference type="GO" id="GO:0004844">
    <property type="term" value="F:uracil DNA N-glycosylase activity"/>
    <property type="evidence" value="ECO:0007669"/>
    <property type="project" value="TreeGrafter"/>
</dbReference>
<evidence type="ECO:0000313" key="6">
    <source>
        <dbReference type="EMBL" id="KAF2853550.1"/>
    </source>
</evidence>
<sequence length="640" mass="71645">MDHSTQEKTDPSAILPRLCSGPVAIPHTSSRSAVSGKVSFLDLSAEIRNAIDEMALVLPGPLFIAANGELHRCIDDRNSDLVTKRAEFEVAQRRKQEMDEWRFHRSHVPFLRAYHPSCRIFATSRQVYHEASSVFYAQNHANHWPSCKRVNEQERSTALTEIVRYLRRDDLAIKRHLHAICHIAVKAHGQTGTILFRSTHKLPCYVSLVYGNVMFVDIRLKSIAPIGVSWCLEDIRINVAPLIRHAAYLGDCRNPVQIQLRIVCWQGYADGSEKVVWKAAAPLRKLQIFAAKSYRRLYKVEGERGRGEGLDVDVVIVDGNGGLSSLTRSTQRDTTCDPFHDGSSNDPLSSPPESPPSPPSASFKGRLSKFEFKENVQANAQDCPPKSSSTTASTLPIKRPRPPTSATSASPQPKKQKRKPSKYAPPSKYAHLTPLTDILAPNLICVFVGTNPGIGTALAGHAYAHPSNLFWKLLHSSGLTDRRLKPEEDRSLPALYCMGNTNIVERPSKDAAELSKEEMAAGTEKLEEKFRKFRPEAVCIVGKGIWEAIWRYRLGRGMRKEEFKYGWQDGEQNMGKCDEWEGARVFVTTSTSGLAASLKPAEKEAIWKPFGEWVRKRREDRGFVPQVISSDGKEENVLET</sequence>
<dbReference type="PANTHER" id="PTHR12159">
    <property type="entry name" value="G/T AND G/U MISMATCH-SPECIFIC DNA GLYCOSYLASE"/>
    <property type="match status" value="1"/>
</dbReference>
<keyword evidence="7" id="KW-1185">Reference proteome</keyword>
<dbReference type="Pfam" id="PF03167">
    <property type="entry name" value="UDG"/>
    <property type="match status" value="1"/>
</dbReference>
<evidence type="ECO:0000256" key="4">
    <source>
        <dbReference type="SAM" id="MobiDB-lite"/>
    </source>
</evidence>
<name>A0A6A7BDT7_9PLEO</name>
<dbReference type="AlphaFoldDB" id="A0A6A7BDT7"/>
<dbReference type="Gene3D" id="3.40.470.10">
    <property type="entry name" value="Uracil-DNA glycosylase-like domain"/>
    <property type="match status" value="1"/>
</dbReference>
<keyword evidence="2" id="KW-0378">Hydrolase</keyword>
<gene>
    <name evidence="6" type="ORF">T440DRAFT_476797</name>
</gene>
<dbReference type="GO" id="GO:0008263">
    <property type="term" value="F:pyrimidine-specific mismatch base pair DNA N-glycosylase activity"/>
    <property type="evidence" value="ECO:0007669"/>
    <property type="project" value="TreeGrafter"/>
</dbReference>
<evidence type="ECO:0000256" key="2">
    <source>
        <dbReference type="ARBA" id="ARBA00022801"/>
    </source>
</evidence>
<dbReference type="OrthoDB" id="565731at2759"/>
<dbReference type="SUPFAM" id="SSF52141">
    <property type="entry name" value="Uracil-DNA glycosylase-like"/>
    <property type="match status" value="1"/>
</dbReference>
<accession>A0A6A7BDT7</accession>
<organism evidence="6 7">
    <name type="scientific">Plenodomus tracheiphilus IPT5</name>
    <dbReference type="NCBI Taxonomy" id="1408161"/>
    <lineage>
        <taxon>Eukaryota</taxon>
        <taxon>Fungi</taxon>
        <taxon>Dikarya</taxon>
        <taxon>Ascomycota</taxon>
        <taxon>Pezizomycotina</taxon>
        <taxon>Dothideomycetes</taxon>
        <taxon>Pleosporomycetidae</taxon>
        <taxon>Pleosporales</taxon>
        <taxon>Pleosporineae</taxon>
        <taxon>Leptosphaeriaceae</taxon>
        <taxon>Plenodomus</taxon>
    </lineage>
</organism>
<proteinExistence type="predicted"/>
<dbReference type="FunFam" id="3.40.470.10:FF:000010">
    <property type="entry name" value="G/U mismatch-specific DNA glycosylase"/>
    <property type="match status" value="1"/>
</dbReference>
<protein>
    <recommendedName>
        <fullName evidence="5">Uracil-DNA glycosylase-like domain-containing protein</fullName>
    </recommendedName>
</protein>
<evidence type="ECO:0000256" key="1">
    <source>
        <dbReference type="ARBA" id="ARBA00022763"/>
    </source>
</evidence>
<dbReference type="GO" id="GO:0006285">
    <property type="term" value="P:base-excision repair, AP site formation"/>
    <property type="evidence" value="ECO:0007669"/>
    <property type="project" value="InterPro"/>
</dbReference>
<feature type="compositionally biased region" description="Polar residues" evidence="4">
    <location>
        <begin position="377"/>
        <end position="394"/>
    </location>
</feature>
<feature type="domain" description="Uracil-DNA glycosylase-like" evidence="5">
    <location>
        <begin position="440"/>
        <end position="608"/>
    </location>
</feature>
<reference evidence="6" key="1">
    <citation type="submission" date="2020-01" db="EMBL/GenBank/DDBJ databases">
        <authorList>
            <consortium name="DOE Joint Genome Institute"/>
            <person name="Haridas S."/>
            <person name="Albert R."/>
            <person name="Binder M."/>
            <person name="Bloem J."/>
            <person name="Labutti K."/>
            <person name="Salamov A."/>
            <person name="Andreopoulos B."/>
            <person name="Baker S.E."/>
            <person name="Barry K."/>
            <person name="Bills G."/>
            <person name="Bluhm B.H."/>
            <person name="Cannon C."/>
            <person name="Castanera R."/>
            <person name="Culley D.E."/>
            <person name="Daum C."/>
            <person name="Ezra D."/>
            <person name="Gonzalez J.B."/>
            <person name="Henrissat B."/>
            <person name="Kuo A."/>
            <person name="Liang C."/>
            <person name="Lipzen A."/>
            <person name="Lutzoni F."/>
            <person name="Magnuson J."/>
            <person name="Mondo S."/>
            <person name="Nolan M."/>
            <person name="Ohm R."/>
            <person name="Pangilinan J."/>
            <person name="Park H.-J."/>
            <person name="Ramirez L."/>
            <person name="Alfaro M."/>
            <person name="Sun H."/>
            <person name="Tritt A."/>
            <person name="Yoshinaga Y."/>
            <person name="Zwiers L.-H."/>
            <person name="Turgeon B.G."/>
            <person name="Goodwin S.B."/>
            <person name="Spatafora J.W."/>
            <person name="Crous P.W."/>
            <person name="Grigoriev I.V."/>
        </authorList>
    </citation>
    <scope>NUCLEOTIDE SEQUENCE</scope>
    <source>
        <strain evidence="6">IPT5</strain>
    </source>
</reference>
<dbReference type="Proteomes" id="UP000799423">
    <property type="component" value="Unassembled WGS sequence"/>
</dbReference>
<dbReference type="PANTHER" id="PTHR12159:SF9">
    <property type="entry name" value="G_T MISMATCH-SPECIFIC THYMINE DNA GLYCOSYLASE"/>
    <property type="match status" value="1"/>
</dbReference>